<dbReference type="Proteomes" id="UP000476176">
    <property type="component" value="Unassembled WGS sequence"/>
</dbReference>
<reference evidence="1 2" key="1">
    <citation type="submission" date="2018-09" db="EMBL/GenBank/DDBJ databases">
        <title>Genomic investigation of the strawberry pathogen Phytophthora fragariae indicates pathogenicity is determined by transcriptional variation in three key races.</title>
        <authorList>
            <person name="Adams T.M."/>
            <person name="Armitage A.D."/>
            <person name="Sobczyk M.K."/>
            <person name="Bates H.J."/>
            <person name="Dunwell J.M."/>
            <person name="Nellist C.F."/>
            <person name="Harrison R.J."/>
        </authorList>
    </citation>
    <scope>NUCLEOTIDE SEQUENCE [LARGE SCALE GENOMIC DNA]</scope>
    <source>
        <strain evidence="1 2">BC-23</strain>
    </source>
</reference>
<accession>A0A6G0M5J2</accession>
<organism evidence="1 2">
    <name type="scientific">Phytophthora fragariae</name>
    <dbReference type="NCBI Taxonomy" id="53985"/>
    <lineage>
        <taxon>Eukaryota</taxon>
        <taxon>Sar</taxon>
        <taxon>Stramenopiles</taxon>
        <taxon>Oomycota</taxon>
        <taxon>Peronosporomycetes</taxon>
        <taxon>Peronosporales</taxon>
        <taxon>Peronosporaceae</taxon>
        <taxon>Phytophthora</taxon>
    </lineage>
</organism>
<evidence type="ECO:0000313" key="1">
    <source>
        <dbReference type="EMBL" id="KAE9147303.1"/>
    </source>
</evidence>
<evidence type="ECO:0000313" key="2">
    <source>
        <dbReference type="Proteomes" id="UP000476176"/>
    </source>
</evidence>
<dbReference type="AlphaFoldDB" id="A0A6G0M5J2"/>
<sequence>FQSSKRAPRIANLRATQTTTTRIKGSCFRPRTSSVYFGNLGMPLLSSSSGGKEGLEAPRPSSACELAYLSGDTATH</sequence>
<name>A0A6G0M5J2_9STRA</name>
<protein>
    <submittedName>
        <fullName evidence="1">Uncharacterized protein</fullName>
    </submittedName>
</protein>
<proteinExistence type="predicted"/>
<dbReference type="EMBL" id="QXGC01012377">
    <property type="protein sequence ID" value="KAE9147303.1"/>
    <property type="molecule type" value="Genomic_DNA"/>
</dbReference>
<comment type="caution">
    <text evidence="1">The sequence shown here is derived from an EMBL/GenBank/DDBJ whole genome shotgun (WGS) entry which is preliminary data.</text>
</comment>
<gene>
    <name evidence="1" type="ORF">PF004_g32992</name>
</gene>
<feature type="non-terminal residue" evidence="1">
    <location>
        <position position="1"/>
    </location>
</feature>